<feature type="region of interest" description="Disordered" evidence="1">
    <location>
        <begin position="108"/>
        <end position="147"/>
    </location>
</feature>
<dbReference type="AlphaFoldDB" id="A0A182J2S9"/>
<accession>A0A182J2S9</accession>
<sequence>MPKAIPKSSDGPQAAPGRKRKLHSDEGPSSPPQAMRPVRAVNVVRTVQHRPATGRGGTMSSTTRRTPSPAQRSSTVSSTTSPPEPSPSVAGTSNFLLEALRRIRELQDELDFLQNDPYAEDTDDDGDNDGDEEEEEEQEARGMIGGQRAEAVGWAVCARETMHFLQREGIPPDSPLMVNLRRRLIGCPGDPLPDEGLSC</sequence>
<reference evidence="2" key="1">
    <citation type="submission" date="2022-08" db="UniProtKB">
        <authorList>
            <consortium name="EnsemblMetazoa"/>
        </authorList>
    </citation>
    <scope>IDENTIFICATION</scope>
    <source>
        <strain evidence="2">EBRO</strain>
    </source>
</reference>
<proteinExistence type="predicted"/>
<feature type="compositionally biased region" description="Acidic residues" evidence="1">
    <location>
        <begin position="118"/>
        <end position="138"/>
    </location>
</feature>
<evidence type="ECO:0000256" key="1">
    <source>
        <dbReference type="SAM" id="MobiDB-lite"/>
    </source>
</evidence>
<feature type="region of interest" description="Disordered" evidence="1">
    <location>
        <begin position="1"/>
        <end position="93"/>
    </location>
</feature>
<organism evidence="2">
    <name type="scientific">Anopheles atroparvus</name>
    <name type="common">European mosquito</name>
    <dbReference type="NCBI Taxonomy" id="41427"/>
    <lineage>
        <taxon>Eukaryota</taxon>
        <taxon>Metazoa</taxon>
        <taxon>Ecdysozoa</taxon>
        <taxon>Arthropoda</taxon>
        <taxon>Hexapoda</taxon>
        <taxon>Insecta</taxon>
        <taxon>Pterygota</taxon>
        <taxon>Neoptera</taxon>
        <taxon>Endopterygota</taxon>
        <taxon>Diptera</taxon>
        <taxon>Nematocera</taxon>
        <taxon>Culicoidea</taxon>
        <taxon>Culicidae</taxon>
        <taxon>Anophelinae</taxon>
        <taxon>Anopheles</taxon>
    </lineage>
</organism>
<protein>
    <submittedName>
        <fullName evidence="2">Uncharacterized protein</fullName>
    </submittedName>
</protein>
<evidence type="ECO:0000313" key="2">
    <source>
        <dbReference type="EnsemblMetazoa" id="AATE010285-PA.1"/>
    </source>
</evidence>
<dbReference type="VEuPathDB" id="VectorBase:AATE010285"/>
<feature type="compositionally biased region" description="Low complexity" evidence="1">
    <location>
        <begin position="58"/>
        <end position="81"/>
    </location>
</feature>
<dbReference type="EnsemblMetazoa" id="AATE010285-RA">
    <property type="protein sequence ID" value="AATE010285-PA.1"/>
    <property type="gene ID" value="AATE010285"/>
</dbReference>
<name>A0A182J2S9_ANOAO</name>